<feature type="compositionally biased region" description="Basic and acidic residues" evidence="1">
    <location>
        <begin position="191"/>
        <end position="201"/>
    </location>
</feature>
<dbReference type="GeneID" id="8509319"/>
<evidence type="ECO:0000313" key="2">
    <source>
        <dbReference type="EMBL" id="OAT09910.1"/>
    </source>
</evidence>
<gene>
    <name evidence="2" type="ORF">BDBG_05602</name>
</gene>
<feature type="region of interest" description="Disordered" evidence="1">
    <location>
        <begin position="191"/>
        <end position="211"/>
    </location>
</feature>
<evidence type="ECO:0000313" key="3">
    <source>
        <dbReference type="Proteomes" id="UP000002038"/>
    </source>
</evidence>
<protein>
    <submittedName>
        <fullName evidence="2">Uncharacterized protein</fullName>
    </submittedName>
</protein>
<dbReference type="Proteomes" id="UP000002038">
    <property type="component" value="Unassembled WGS sequence"/>
</dbReference>
<dbReference type="VEuPathDB" id="FungiDB:BDBG_05602"/>
<organism evidence="2 3">
    <name type="scientific">Blastomyces gilchristii (strain SLH14081)</name>
    <name type="common">Blastomyces dermatitidis</name>
    <dbReference type="NCBI Taxonomy" id="559298"/>
    <lineage>
        <taxon>Eukaryota</taxon>
        <taxon>Fungi</taxon>
        <taxon>Dikarya</taxon>
        <taxon>Ascomycota</taxon>
        <taxon>Pezizomycotina</taxon>
        <taxon>Eurotiomycetes</taxon>
        <taxon>Eurotiomycetidae</taxon>
        <taxon>Onygenales</taxon>
        <taxon>Ajellomycetaceae</taxon>
        <taxon>Blastomyces</taxon>
    </lineage>
</organism>
<sequence>MCKYTSHEQYATCAHTIPCHLKYDIIYCHAPNGIPLPIHTITKLLTEPGFHPSRCCDIDAWHGTVLKLRGLCPACEEEAKLRARPVVESTGDRQGYAEMPNLVWQFECGHSKTWVQAASLQKCFVYKGKDGDKKKKKNKVDIGADVHIDPGDLRIAEFWETEYEFSEEEAGKIQFEQYRDEGLCGKCVNEESQKEGEERERGKGKKRWRKSGGLLGRWKGWMKNTFQEKRES</sequence>
<evidence type="ECO:0000256" key="1">
    <source>
        <dbReference type="SAM" id="MobiDB-lite"/>
    </source>
</evidence>
<dbReference type="RefSeq" id="XP_002624094.1">
    <property type="nucleotide sequence ID" value="XM_002624048.2"/>
</dbReference>
<reference evidence="3" key="1">
    <citation type="journal article" date="2015" name="PLoS Genet.">
        <title>The dynamic genome and transcriptome of the human fungal pathogen Blastomyces and close relative Emmonsia.</title>
        <authorList>
            <person name="Munoz J.F."/>
            <person name="Gauthier G.M."/>
            <person name="Desjardins C.A."/>
            <person name="Gallo J.E."/>
            <person name="Holder J."/>
            <person name="Sullivan T.D."/>
            <person name="Marty A.J."/>
            <person name="Carmen J.C."/>
            <person name="Chen Z."/>
            <person name="Ding L."/>
            <person name="Gujja S."/>
            <person name="Magrini V."/>
            <person name="Misas E."/>
            <person name="Mitreva M."/>
            <person name="Priest M."/>
            <person name="Saif S."/>
            <person name="Whiston E.A."/>
            <person name="Young S."/>
            <person name="Zeng Q."/>
            <person name="Goldman W.E."/>
            <person name="Mardis E.R."/>
            <person name="Taylor J.W."/>
            <person name="McEwen J.G."/>
            <person name="Clay O.K."/>
            <person name="Klein B.S."/>
            <person name="Cuomo C.A."/>
        </authorList>
    </citation>
    <scope>NUCLEOTIDE SEQUENCE [LARGE SCALE GENOMIC DNA]</scope>
    <source>
        <strain evidence="3">SLH14081</strain>
    </source>
</reference>
<accession>A0A179UPW8</accession>
<dbReference type="AlphaFoldDB" id="A0A179UPW8"/>
<dbReference type="OrthoDB" id="4187484at2759"/>
<name>A0A179UPW8_BLAGS</name>
<dbReference type="KEGG" id="bgh:BDBG_05602"/>
<proteinExistence type="predicted"/>
<dbReference type="EMBL" id="GG657458">
    <property type="protein sequence ID" value="OAT09910.1"/>
    <property type="molecule type" value="Genomic_DNA"/>
</dbReference>
<keyword evidence="3" id="KW-1185">Reference proteome</keyword>